<reference evidence="2 3" key="1">
    <citation type="submission" date="2020-05" db="EMBL/GenBank/DDBJ databases">
        <title>Whole Genome Sequences of Enterobacteriales Associated with the International Space Station.</title>
        <authorList>
            <person name="Bharadwaj A."/>
            <person name="Daudu R."/>
            <person name="Singh N."/>
            <person name="Wood J."/>
            <person name="Debieu M."/>
            <person name="Mason C."/>
            <person name="Wang C."/>
            <person name="Venkateswaran K."/>
        </authorList>
    </citation>
    <scope>NUCLEOTIDE SEQUENCE [LARGE SCALE GENOMIC DNA]</scope>
    <source>
        <strain evidence="2 3">IF5SW-B1</strain>
    </source>
</reference>
<dbReference type="RefSeq" id="WP_069727998.1">
    <property type="nucleotide sequence ID" value="NZ_JABWPE010000002.1"/>
</dbReference>
<gene>
    <name evidence="2" type="ORF">HU668_04105</name>
</gene>
<feature type="domain" description="Abortive phage infection protein C-terminal" evidence="1">
    <location>
        <begin position="272"/>
        <end position="511"/>
    </location>
</feature>
<dbReference type="EMBL" id="JABWPM010000002">
    <property type="protein sequence ID" value="NUY95641.1"/>
    <property type="molecule type" value="Genomic_DNA"/>
</dbReference>
<sequence length="573" mass="65412">MASANDFKILNLKCLKYFEILEKTLPIKAIIKNDIQKMRIGFYLFILESFGNGKDIRDLIDCINDTDFNDLVFGHGDDDFGVDAVIIDDEKKEIKLFNFKYREKFNINSSQGANEAIISSKFTNAILNEDVSLLRGKTKSSANSVIKCLRSNDVWRMTLHLVSNENNELSINNAHIELLKQTYDLEVIAIALPYISNMLSIRPSPIDATLLLDSGALMSYVEHDLSSSKSYIARLRSSEVVRITCNDKQTRDNYSIEDLSILSGKELDYGVLFDNVRGFVLRSKYNENIEKTLKENPTKLFMYNNGITIVAKGIDTEGVNGNKKQKVTLKDFQILNGGQTLRTIHNFNSSDSKHITDYLCNSEILVRMFVSKANDDAINKIAEYTNSQNSISPSDLKSLSSEQIDIEKYLEENDIIYSRKSGDIGNDKKTYTYKITMEKFGQILLAVKKGEPDKSSNHKQHIFGKYYDELFIKNFDISDSVRIVKNYYEVINTYSSLSEIEYMEQKAYYILYMKEKYPETPLTEHIKTLEGAINTYKNSSDASLSDARKMIQVKFKDNIDSILNDKYGSCVNS</sequence>
<evidence type="ECO:0000313" key="3">
    <source>
        <dbReference type="Proteomes" id="UP000566985"/>
    </source>
</evidence>
<dbReference type="Proteomes" id="UP000566985">
    <property type="component" value="Unassembled WGS sequence"/>
</dbReference>
<name>A0A7Y6TQY3_9GAMM</name>
<dbReference type="GeneID" id="57344130"/>
<dbReference type="InterPro" id="IPR018891">
    <property type="entry name" value="AIPR_C"/>
</dbReference>
<comment type="caution">
    <text evidence="2">The sequence shown here is derived from an EMBL/GenBank/DDBJ whole genome shotgun (WGS) entry which is preliminary data.</text>
</comment>
<evidence type="ECO:0000259" key="1">
    <source>
        <dbReference type="Pfam" id="PF10592"/>
    </source>
</evidence>
<dbReference type="Pfam" id="PF10592">
    <property type="entry name" value="AIPR"/>
    <property type="match status" value="1"/>
</dbReference>
<dbReference type="AlphaFoldDB" id="A0A7Y6TQY3"/>
<organism evidence="2 3">
    <name type="scientific">Pantoea brenneri</name>
    <dbReference type="NCBI Taxonomy" id="472694"/>
    <lineage>
        <taxon>Bacteria</taxon>
        <taxon>Pseudomonadati</taxon>
        <taxon>Pseudomonadota</taxon>
        <taxon>Gammaproteobacteria</taxon>
        <taxon>Enterobacterales</taxon>
        <taxon>Erwiniaceae</taxon>
        <taxon>Pantoea</taxon>
    </lineage>
</organism>
<proteinExistence type="predicted"/>
<protein>
    <submittedName>
        <fullName evidence="2">AIPR family protein</fullName>
    </submittedName>
</protein>
<accession>A0A7Y6TQY3</accession>
<evidence type="ECO:0000313" key="2">
    <source>
        <dbReference type="EMBL" id="NUY95641.1"/>
    </source>
</evidence>